<reference evidence="2 3" key="2">
    <citation type="journal article" date="2009" name="PLoS ONE">
        <title>An integrated genetic and cytogenetic map of the cucumber genome.</title>
        <authorList>
            <person name="Ren Y."/>
            <person name="Zhang Z."/>
            <person name="Liu J."/>
            <person name="Staub J.E."/>
            <person name="Han Y."/>
            <person name="Cheng Z."/>
            <person name="Li X."/>
            <person name="Lu J."/>
            <person name="Miao H."/>
            <person name="Kang H."/>
            <person name="Xie B."/>
            <person name="Gu X."/>
            <person name="Wang X."/>
            <person name="Du Y."/>
            <person name="Jin W."/>
            <person name="Huang S."/>
        </authorList>
    </citation>
    <scope>NUCLEOTIDE SEQUENCE [LARGE SCALE GENOMIC DNA]</scope>
    <source>
        <strain evidence="3">cv. 9930</strain>
    </source>
</reference>
<gene>
    <name evidence="2" type="ORF">Csa_5G576690</name>
</gene>
<dbReference type="EMBL" id="CM002926">
    <property type="protein sequence ID" value="KGN51527.1"/>
    <property type="molecule type" value="Genomic_DNA"/>
</dbReference>
<keyword evidence="3" id="KW-1185">Reference proteome</keyword>
<evidence type="ECO:0000313" key="2">
    <source>
        <dbReference type="EMBL" id="KGN51527.1"/>
    </source>
</evidence>
<dbReference type="Gramene" id="KGN51527">
    <property type="protein sequence ID" value="KGN51527"/>
    <property type="gene ID" value="Csa_5G576690"/>
</dbReference>
<evidence type="ECO:0000313" key="3">
    <source>
        <dbReference type="Proteomes" id="UP000029981"/>
    </source>
</evidence>
<reference evidence="2 3" key="4">
    <citation type="journal article" date="2011" name="BMC Genomics">
        <title>RNA-Seq improves annotation of protein-coding genes in the cucumber genome.</title>
        <authorList>
            <person name="Li Z."/>
            <person name="Zhang Z."/>
            <person name="Yan P."/>
            <person name="Huang S."/>
            <person name="Fei Z."/>
            <person name="Lin K."/>
        </authorList>
    </citation>
    <scope>NUCLEOTIDE SEQUENCE [LARGE SCALE GENOMIC DNA]</scope>
    <source>
        <strain evidence="3">cv. 9930</strain>
    </source>
</reference>
<dbReference type="AlphaFoldDB" id="A0A0A0KT07"/>
<reference evidence="2 3" key="3">
    <citation type="journal article" date="2010" name="BMC Genomics">
        <title>Transcriptome sequencing and comparative analysis of cucumber flowers with different sex types.</title>
        <authorList>
            <person name="Guo S."/>
            <person name="Zheng Y."/>
            <person name="Joung J.G."/>
            <person name="Liu S."/>
            <person name="Zhang Z."/>
            <person name="Crasta O.R."/>
            <person name="Sobral B.W."/>
            <person name="Xu Y."/>
            <person name="Huang S."/>
            <person name="Fei Z."/>
        </authorList>
    </citation>
    <scope>NUCLEOTIDE SEQUENCE [LARGE SCALE GENOMIC DNA]</scope>
    <source>
        <strain evidence="3">cv. 9930</strain>
    </source>
</reference>
<evidence type="ECO:0000256" key="1">
    <source>
        <dbReference type="SAM" id="MobiDB-lite"/>
    </source>
</evidence>
<accession>A0A0A0KT07</accession>
<organism evidence="2 3">
    <name type="scientific">Cucumis sativus</name>
    <name type="common">Cucumber</name>
    <dbReference type="NCBI Taxonomy" id="3659"/>
    <lineage>
        <taxon>Eukaryota</taxon>
        <taxon>Viridiplantae</taxon>
        <taxon>Streptophyta</taxon>
        <taxon>Embryophyta</taxon>
        <taxon>Tracheophyta</taxon>
        <taxon>Spermatophyta</taxon>
        <taxon>Magnoliopsida</taxon>
        <taxon>eudicotyledons</taxon>
        <taxon>Gunneridae</taxon>
        <taxon>Pentapetalae</taxon>
        <taxon>rosids</taxon>
        <taxon>fabids</taxon>
        <taxon>Cucurbitales</taxon>
        <taxon>Cucurbitaceae</taxon>
        <taxon>Benincaseae</taxon>
        <taxon>Cucumis</taxon>
    </lineage>
</organism>
<sequence length="54" mass="6215">MQTPNFFNGAVTNRSNNNERAPVTDGDGAKSEMGRYYIVEKERNYITILLRKYA</sequence>
<feature type="compositionally biased region" description="Polar residues" evidence="1">
    <location>
        <begin position="1"/>
        <end position="19"/>
    </location>
</feature>
<feature type="region of interest" description="Disordered" evidence="1">
    <location>
        <begin position="1"/>
        <end position="30"/>
    </location>
</feature>
<protein>
    <submittedName>
        <fullName evidence="2">Uncharacterized protein</fullName>
    </submittedName>
</protein>
<proteinExistence type="predicted"/>
<name>A0A0A0KT07_CUCSA</name>
<dbReference type="Proteomes" id="UP000029981">
    <property type="component" value="Chromosome 5"/>
</dbReference>
<reference evidence="2 3" key="1">
    <citation type="journal article" date="2009" name="Nat. Genet.">
        <title>The genome of the cucumber, Cucumis sativus L.</title>
        <authorList>
            <person name="Huang S."/>
            <person name="Li R."/>
            <person name="Zhang Z."/>
            <person name="Li L."/>
            <person name="Gu X."/>
            <person name="Fan W."/>
            <person name="Lucas W.J."/>
            <person name="Wang X."/>
            <person name="Xie B."/>
            <person name="Ni P."/>
            <person name="Ren Y."/>
            <person name="Zhu H."/>
            <person name="Li J."/>
            <person name="Lin K."/>
            <person name="Jin W."/>
            <person name="Fei Z."/>
            <person name="Li G."/>
            <person name="Staub J."/>
            <person name="Kilian A."/>
            <person name="van der Vossen E.A."/>
            <person name="Wu Y."/>
            <person name="Guo J."/>
            <person name="He J."/>
            <person name="Jia Z."/>
            <person name="Ren Y."/>
            <person name="Tian G."/>
            <person name="Lu Y."/>
            <person name="Ruan J."/>
            <person name="Qian W."/>
            <person name="Wang M."/>
            <person name="Huang Q."/>
            <person name="Li B."/>
            <person name="Xuan Z."/>
            <person name="Cao J."/>
            <person name="Asan"/>
            <person name="Wu Z."/>
            <person name="Zhang J."/>
            <person name="Cai Q."/>
            <person name="Bai Y."/>
            <person name="Zhao B."/>
            <person name="Han Y."/>
            <person name="Li Y."/>
            <person name="Li X."/>
            <person name="Wang S."/>
            <person name="Shi Q."/>
            <person name="Liu S."/>
            <person name="Cho W.K."/>
            <person name="Kim J.Y."/>
            <person name="Xu Y."/>
            <person name="Heller-Uszynska K."/>
            <person name="Miao H."/>
            <person name="Cheng Z."/>
            <person name="Zhang S."/>
            <person name="Wu J."/>
            <person name="Yang Y."/>
            <person name="Kang H."/>
            <person name="Li M."/>
            <person name="Liang H."/>
            <person name="Ren X."/>
            <person name="Shi Z."/>
            <person name="Wen M."/>
            <person name="Jian M."/>
            <person name="Yang H."/>
            <person name="Zhang G."/>
            <person name="Yang Z."/>
            <person name="Chen R."/>
            <person name="Liu S."/>
            <person name="Li J."/>
            <person name="Ma L."/>
            <person name="Liu H."/>
            <person name="Zhou Y."/>
            <person name="Zhao J."/>
            <person name="Fang X."/>
            <person name="Li G."/>
            <person name="Fang L."/>
            <person name="Li Y."/>
            <person name="Liu D."/>
            <person name="Zheng H."/>
            <person name="Zhang Y."/>
            <person name="Qin N."/>
            <person name="Li Z."/>
            <person name="Yang G."/>
            <person name="Yang S."/>
            <person name="Bolund L."/>
            <person name="Kristiansen K."/>
            <person name="Zheng H."/>
            <person name="Li S."/>
            <person name="Zhang X."/>
            <person name="Yang H."/>
            <person name="Wang J."/>
            <person name="Sun R."/>
            <person name="Zhang B."/>
            <person name="Jiang S."/>
            <person name="Wang J."/>
            <person name="Du Y."/>
            <person name="Li S."/>
        </authorList>
    </citation>
    <scope>NUCLEOTIDE SEQUENCE [LARGE SCALE GENOMIC DNA]</scope>
    <source>
        <strain evidence="3">cv. 9930</strain>
    </source>
</reference>